<dbReference type="InterPro" id="IPR018062">
    <property type="entry name" value="HTH_AraC-typ_CS"/>
</dbReference>
<dbReference type="PRINTS" id="PR00032">
    <property type="entry name" value="HTHARAC"/>
</dbReference>
<evidence type="ECO:0000256" key="2">
    <source>
        <dbReference type="ARBA" id="ARBA00023125"/>
    </source>
</evidence>
<dbReference type="Pfam" id="PF12833">
    <property type="entry name" value="HTH_18"/>
    <property type="match status" value="1"/>
</dbReference>
<dbReference type="InterPro" id="IPR009057">
    <property type="entry name" value="Homeodomain-like_sf"/>
</dbReference>
<proteinExistence type="predicted"/>
<accession>A0ABV5CFN7</accession>
<feature type="compositionally biased region" description="Polar residues" evidence="4">
    <location>
        <begin position="10"/>
        <end position="26"/>
    </location>
</feature>
<evidence type="ECO:0000313" key="7">
    <source>
        <dbReference type="Proteomes" id="UP001580928"/>
    </source>
</evidence>
<sequence>MRQDTDIFEGQTQESRSTTLNQKESGSHLTFKGVHIWYTSQPGDAENWLRAEQTTPILQMFFCMRGALRQNHKKASSFHAHHESNCLFFIPANCSNLISEKIDNECEVMVIHVDAPLFLDLLPKENTVLNSLRVKIDTQETIMLTSGYNTLTIGMKEIIHQILFCLRKDDCRCLFFHAKVLELLSLQLEQCENLGREGSADHALKNDELKRVYQVKEILERNPHKKFSLLGLAHTVGTNDATLKRHFKIVFGMTVFGYLNAYRMEQAKKILMQGDQKISAIAQQFGYKYSTHFSAAFKKYFGYPPTKVK</sequence>
<dbReference type="PROSITE" id="PS00041">
    <property type="entry name" value="HTH_ARAC_FAMILY_1"/>
    <property type="match status" value="1"/>
</dbReference>
<dbReference type="InterPro" id="IPR020449">
    <property type="entry name" value="Tscrpt_reg_AraC-type_HTH"/>
</dbReference>
<feature type="domain" description="HTH araC/xylS-type" evidence="5">
    <location>
        <begin position="213"/>
        <end position="309"/>
    </location>
</feature>
<protein>
    <submittedName>
        <fullName evidence="6">AraC family transcriptional regulator</fullName>
    </submittedName>
</protein>
<dbReference type="PANTHER" id="PTHR47893">
    <property type="entry name" value="REGULATORY PROTEIN PCHR"/>
    <property type="match status" value="1"/>
</dbReference>
<dbReference type="Gene3D" id="1.10.10.60">
    <property type="entry name" value="Homeodomain-like"/>
    <property type="match status" value="1"/>
</dbReference>
<organism evidence="6 7">
    <name type="scientific">Albibacterium profundi</name>
    <dbReference type="NCBI Taxonomy" id="3134906"/>
    <lineage>
        <taxon>Bacteria</taxon>
        <taxon>Pseudomonadati</taxon>
        <taxon>Bacteroidota</taxon>
        <taxon>Sphingobacteriia</taxon>
        <taxon>Sphingobacteriales</taxon>
        <taxon>Sphingobacteriaceae</taxon>
        <taxon>Albibacterium</taxon>
    </lineage>
</organism>
<evidence type="ECO:0000313" key="6">
    <source>
        <dbReference type="EMBL" id="MFB5946264.1"/>
    </source>
</evidence>
<keyword evidence="7" id="KW-1185">Reference proteome</keyword>
<dbReference type="Proteomes" id="UP001580928">
    <property type="component" value="Unassembled WGS sequence"/>
</dbReference>
<dbReference type="PROSITE" id="PS01124">
    <property type="entry name" value="HTH_ARAC_FAMILY_2"/>
    <property type="match status" value="1"/>
</dbReference>
<evidence type="ECO:0000259" key="5">
    <source>
        <dbReference type="PROSITE" id="PS01124"/>
    </source>
</evidence>
<evidence type="ECO:0000256" key="4">
    <source>
        <dbReference type="SAM" id="MobiDB-lite"/>
    </source>
</evidence>
<dbReference type="InterPro" id="IPR018060">
    <property type="entry name" value="HTH_AraC"/>
</dbReference>
<dbReference type="PANTHER" id="PTHR47893:SF1">
    <property type="entry name" value="REGULATORY PROTEIN PCHR"/>
    <property type="match status" value="1"/>
</dbReference>
<dbReference type="RefSeq" id="WP_375557791.1">
    <property type="nucleotide sequence ID" value="NZ_JBBVGT010000002.1"/>
</dbReference>
<comment type="caution">
    <text evidence="6">The sequence shown here is derived from an EMBL/GenBank/DDBJ whole genome shotgun (WGS) entry which is preliminary data.</text>
</comment>
<dbReference type="SUPFAM" id="SSF46689">
    <property type="entry name" value="Homeodomain-like"/>
    <property type="match status" value="2"/>
</dbReference>
<keyword evidence="2" id="KW-0238">DNA-binding</keyword>
<dbReference type="InterPro" id="IPR053142">
    <property type="entry name" value="PchR_regulatory_protein"/>
</dbReference>
<evidence type="ECO:0000256" key="3">
    <source>
        <dbReference type="ARBA" id="ARBA00023163"/>
    </source>
</evidence>
<gene>
    <name evidence="6" type="ORF">WKR92_10505</name>
</gene>
<feature type="region of interest" description="Disordered" evidence="4">
    <location>
        <begin position="1"/>
        <end position="26"/>
    </location>
</feature>
<dbReference type="EMBL" id="JBBVGT010000002">
    <property type="protein sequence ID" value="MFB5946264.1"/>
    <property type="molecule type" value="Genomic_DNA"/>
</dbReference>
<name>A0ABV5CFN7_9SPHI</name>
<keyword evidence="3" id="KW-0804">Transcription</keyword>
<dbReference type="SMART" id="SM00342">
    <property type="entry name" value="HTH_ARAC"/>
    <property type="match status" value="1"/>
</dbReference>
<keyword evidence="1" id="KW-0805">Transcription regulation</keyword>
<evidence type="ECO:0000256" key="1">
    <source>
        <dbReference type="ARBA" id="ARBA00023015"/>
    </source>
</evidence>
<reference evidence="6 7" key="1">
    <citation type="submission" date="2024-04" db="EMBL/GenBank/DDBJ databases">
        <title>Albibacterium profundi sp. nov., isolated from sediment of the Challenger Deep of Mariana Trench.</title>
        <authorList>
            <person name="Wang Y."/>
        </authorList>
    </citation>
    <scope>NUCLEOTIDE SEQUENCE [LARGE SCALE GENOMIC DNA]</scope>
    <source>
        <strain evidence="6 7">RHL897</strain>
    </source>
</reference>